<comment type="function">
    <text evidence="1 12">Catalyzes the condensation of (S)-aspartate-beta-semialdehyde [(S)-ASA] and pyruvate to 4-hydroxy-tetrahydrodipicolinate (HTPA).</text>
</comment>
<feature type="active site" description="Schiff-base intermediate with substrate" evidence="12 14">
    <location>
        <position position="165"/>
    </location>
</feature>
<dbReference type="Gene3D" id="3.20.20.70">
    <property type="entry name" value="Aldolase class I"/>
    <property type="match status" value="1"/>
</dbReference>
<evidence type="ECO:0000256" key="3">
    <source>
        <dbReference type="ARBA" id="ARBA00007592"/>
    </source>
</evidence>
<keyword evidence="9 12" id="KW-0456">Lyase</keyword>
<dbReference type="EC" id="4.3.3.7" evidence="4 12"/>
<sequence length="296" mass="32347">MKNPVFTGSAVAIITPMNDDFSINYDEFKKFIDWQIDNGTDAIVICGTTGESSTLKTVHHLEAIKFCVDYVNGRVPVIAGAGSNNTECGLELAEKACEYGVDALLLVTPYYNKCTQKGLIKHYTMYHDATNVPIILYNVPSRTGVNIAPETLKELSKLPRINGVKEASGNISQVMKIHALCGDDLNIWSGNDDQIPAVMACGGKGVISVLSNICPQETHDMVQAYLDGDANKCTEMMAKYLELANAMFVEVNPIPVKAACNMMGWAAGPCKMPLCEMTDEHTEYVKSVMQKYGLIK</sequence>
<comment type="similarity">
    <text evidence="3 12 13">Belongs to the DapA family.</text>
</comment>
<proteinExistence type="inferred from homology"/>
<dbReference type="OrthoDB" id="9782828at2"/>
<dbReference type="CDD" id="cd00950">
    <property type="entry name" value="DHDPS"/>
    <property type="match status" value="1"/>
</dbReference>
<dbReference type="InterPro" id="IPR002220">
    <property type="entry name" value="DapA-like"/>
</dbReference>
<keyword evidence="17" id="KW-1185">Reference proteome</keyword>
<dbReference type="RefSeq" id="WP_078768487.1">
    <property type="nucleotide sequence ID" value="NZ_FUWW01000009.1"/>
</dbReference>
<evidence type="ECO:0000256" key="13">
    <source>
        <dbReference type="PIRNR" id="PIRNR001365"/>
    </source>
</evidence>
<accession>A0A1T4LTH4</accession>
<evidence type="ECO:0000256" key="15">
    <source>
        <dbReference type="PIRSR" id="PIRSR001365-2"/>
    </source>
</evidence>
<comment type="subunit">
    <text evidence="12">Homotetramer; dimer of dimers.</text>
</comment>
<gene>
    <name evidence="12" type="primary">dapA</name>
    <name evidence="16" type="ORF">SAMN02745114_01008</name>
</gene>
<feature type="site" description="Part of a proton relay during catalysis" evidence="12">
    <location>
        <position position="111"/>
    </location>
</feature>
<dbReference type="SUPFAM" id="SSF51569">
    <property type="entry name" value="Aldolase"/>
    <property type="match status" value="1"/>
</dbReference>
<dbReference type="PANTHER" id="PTHR12128">
    <property type="entry name" value="DIHYDRODIPICOLINATE SYNTHASE"/>
    <property type="match status" value="1"/>
</dbReference>
<dbReference type="HAMAP" id="MF_00418">
    <property type="entry name" value="DapA"/>
    <property type="match status" value="1"/>
</dbReference>
<dbReference type="Proteomes" id="UP000190657">
    <property type="component" value="Unassembled WGS sequence"/>
</dbReference>
<comment type="catalytic activity">
    <reaction evidence="11 12">
        <text>L-aspartate 4-semialdehyde + pyruvate = (2S,4S)-4-hydroxy-2,3,4,5-tetrahydrodipicolinate + H2O + H(+)</text>
        <dbReference type="Rhea" id="RHEA:34171"/>
        <dbReference type="ChEBI" id="CHEBI:15361"/>
        <dbReference type="ChEBI" id="CHEBI:15377"/>
        <dbReference type="ChEBI" id="CHEBI:15378"/>
        <dbReference type="ChEBI" id="CHEBI:67139"/>
        <dbReference type="ChEBI" id="CHEBI:537519"/>
        <dbReference type="EC" id="4.3.3.7"/>
    </reaction>
</comment>
<evidence type="ECO:0000256" key="14">
    <source>
        <dbReference type="PIRSR" id="PIRSR001365-1"/>
    </source>
</evidence>
<dbReference type="PIRSF" id="PIRSF001365">
    <property type="entry name" value="DHDPS"/>
    <property type="match status" value="1"/>
</dbReference>
<dbReference type="Pfam" id="PF00701">
    <property type="entry name" value="DHDPS"/>
    <property type="match status" value="1"/>
</dbReference>
<protein>
    <recommendedName>
        <fullName evidence="4 12">4-hydroxy-tetrahydrodipicolinate synthase</fullName>
        <shortName evidence="12">HTPA synthase</shortName>
        <ecNumber evidence="4 12">4.3.3.7</ecNumber>
    </recommendedName>
</protein>
<reference evidence="16 17" key="1">
    <citation type="submission" date="2017-02" db="EMBL/GenBank/DDBJ databases">
        <authorList>
            <person name="Peterson S.W."/>
        </authorList>
    </citation>
    <scope>NUCLEOTIDE SEQUENCE [LARGE SCALE GENOMIC DNA]</scope>
    <source>
        <strain evidence="16 17">ATCC 51222</strain>
    </source>
</reference>
<evidence type="ECO:0000256" key="8">
    <source>
        <dbReference type="ARBA" id="ARBA00023154"/>
    </source>
</evidence>
<dbReference type="UniPathway" id="UPA00034">
    <property type="reaction ID" value="UER00017"/>
</dbReference>
<evidence type="ECO:0000256" key="6">
    <source>
        <dbReference type="ARBA" id="ARBA00022605"/>
    </source>
</evidence>
<organism evidence="16 17">
    <name type="scientific">Eubacterium coprostanoligenes</name>
    <dbReference type="NCBI Taxonomy" id="290054"/>
    <lineage>
        <taxon>Bacteria</taxon>
        <taxon>Bacillati</taxon>
        <taxon>Bacillota</taxon>
        <taxon>Clostridia</taxon>
        <taxon>Eubacteriales</taxon>
        <taxon>Eubacteriaceae</taxon>
        <taxon>Eubacterium</taxon>
    </lineage>
</organism>
<name>A0A1T4LTH4_9FIRM</name>
<keyword evidence="8 12" id="KW-0457">Lysine biosynthesis</keyword>
<feature type="binding site" evidence="12 15">
    <location>
        <position position="207"/>
    </location>
    <ligand>
        <name>pyruvate</name>
        <dbReference type="ChEBI" id="CHEBI:15361"/>
    </ligand>
</feature>
<dbReference type="EMBL" id="FUWW01000009">
    <property type="protein sequence ID" value="SJZ57838.1"/>
    <property type="molecule type" value="Genomic_DNA"/>
</dbReference>
<dbReference type="InterPro" id="IPR020625">
    <property type="entry name" value="Schiff_base-form_aldolases_AS"/>
</dbReference>
<comment type="pathway">
    <text evidence="2 12">Amino-acid biosynthesis; L-lysine biosynthesis via DAP pathway; (S)-tetrahydrodipicolinate from L-aspartate: step 3/4.</text>
</comment>
<evidence type="ECO:0000256" key="4">
    <source>
        <dbReference type="ARBA" id="ARBA00012086"/>
    </source>
</evidence>
<keyword evidence="10 12" id="KW-0704">Schiff base</keyword>
<dbReference type="PROSITE" id="PS00666">
    <property type="entry name" value="DHDPS_2"/>
    <property type="match status" value="1"/>
</dbReference>
<evidence type="ECO:0000256" key="1">
    <source>
        <dbReference type="ARBA" id="ARBA00003294"/>
    </source>
</evidence>
<dbReference type="GO" id="GO:0019877">
    <property type="term" value="P:diaminopimelate biosynthetic process"/>
    <property type="evidence" value="ECO:0007669"/>
    <property type="project" value="UniProtKB-UniRule"/>
</dbReference>
<feature type="site" description="Part of a proton relay during catalysis" evidence="12">
    <location>
        <position position="48"/>
    </location>
</feature>
<evidence type="ECO:0000256" key="9">
    <source>
        <dbReference type="ARBA" id="ARBA00023239"/>
    </source>
</evidence>
<dbReference type="InterPro" id="IPR005263">
    <property type="entry name" value="DapA"/>
</dbReference>
<dbReference type="SMART" id="SM01130">
    <property type="entry name" value="DHDPS"/>
    <property type="match status" value="1"/>
</dbReference>
<dbReference type="AlphaFoldDB" id="A0A1T4LTH4"/>
<dbReference type="PRINTS" id="PR00146">
    <property type="entry name" value="DHPICSNTHASE"/>
</dbReference>
<dbReference type="GO" id="GO:0005829">
    <property type="term" value="C:cytosol"/>
    <property type="evidence" value="ECO:0007669"/>
    <property type="project" value="TreeGrafter"/>
</dbReference>
<dbReference type="NCBIfam" id="TIGR00674">
    <property type="entry name" value="dapA"/>
    <property type="match status" value="1"/>
</dbReference>
<evidence type="ECO:0000256" key="7">
    <source>
        <dbReference type="ARBA" id="ARBA00022915"/>
    </source>
</evidence>
<evidence type="ECO:0000256" key="2">
    <source>
        <dbReference type="ARBA" id="ARBA00005120"/>
    </source>
</evidence>
<evidence type="ECO:0000256" key="5">
    <source>
        <dbReference type="ARBA" id="ARBA00022490"/>
    </source>
</evidence>
<dbReference type="STRING" id="290054.SAMN02745114_01008"/>
<feature type="active site" description="Proton donor/acceptor" evidence="12 14">
    <location>
        <position position="137"/>
    </location>
</feature>
<dbReference type="InterPro" id="IPR013785">
    <property type="entry name" value="Aldolase_TIM"/>
</dbReference>
<feature type="binding site" evidence="12 15">
    <location>
        <position position="49"/>
    </location>
    <ligand>
        <name>pyruvate</name>
        <dbReference type="ChEBI" id="CHEBI:15361"/>
    </ligand>
</feature>
<keyword evidence="6 12" id="KW-0028">Amino-acid biosynthesis</keyword>
<keyword evidence="7 12" id="KW-0220">Diaminopimelate biosynthesis</keyword>
<keyword evidence="5 12" id="KW-0963">Cytoplasm</keyword>
<evidence type="ECO:0000256" key="12">
    <source>
        <dbReference type="HAMAP-Rule" id="MF_00418"/>
    </source>
</evidence>
<comment type="subcellular location">
    <subcellularLocation>
        <location evidence="12">Cytoplasm</location>
    </subcellularLocation>
</comment>
<evidence type="ECO:0000313" key="17">
    <source>
        <dbReference type="Proteomes" id="UP000190657"/>
    </source>
</evidence>
<dbReference type="GO" id="GO:0008840">
    <property type="term" value="F:4-hydroxy-tetrahydrodipicolinate synthase activity"/>
    <property type="evidence" value="ECO:0007669"/>
    <property type="project" value="UniProtKB-UniRule"/>
</dbReference>
<dbReference type="GO" id="GO:0009089">
    <property type="term" value="P:lysine biosynthetic process via diaminopimelate"/>
    <property type="evidence" value="ECO:0007669"/>
    <property type="project" value="UniProtKB-UniRule"/>
</dbReference>
<dbReference type="PANTHER" id="PTHR12128:SF66">
    <property type="entry name" value="4-HYDROXY-2-OXOGLUTARATE ALDOLASE, MITOCHONDRIAL"/>
    <property type="match status" value="1"/>
</dbReference>
<comment type="caution">
    <text evidence="12">Was originally thought to be a dihydrodipicolinate synthase (DHDPS), catalyzing the condensation of (S)-aspartate-beta-semialdehyde [(S)-ASA] and pyruvate to dihydrodipicolinate (DHDP). However, it was shown in E.coli that the product of the enzymatic reaction is not dihydrodipicolinate but in fact (4S)-4-hydroxy-2,3,4,5-tetrahydro-(2S)-dipicolinic acid (HTPA), and that the consecutive dehydration reaction leading to DHDP is not spontaneous but catalyzed by DapB.</text>
</comment>
<evidence type="ECO:0000256" key="10">
    <source>
        <dbReference type="ARBA" id="ARBA00023270"/>
    </source>
</evidence>
<evidence type="ECO:0000256" key="11">
    <source>
        <dbReference type="ARBA" id="ARBA00047836"/>
    </source>
</evidence>
<evidence type="ECO:0000313" key="16">
    <source>
        <dbReference type="EMBL" id="SJZ57838.1"/>
    </source>
</evidence>